<evidence type="ECO:0000313" key="3">
    <source>
        <dbReference type="Proteomes" id="UP000054226"/>
    </source>
</evidence>
<dbReference type="PANTHER" id="PTHR43245">
    <property type="entry name" value="BIFUNCTIONAL POLYMYXIN RESISTANCE PROTEIN ARNA"/>
    <property type="match status" value="1"/>
</dbReference>
<dbReference type="InterPro" id="IPR036291">
    <property type="entry name" value="NAD(P)-bd_dom_sf"/>
</dbReference>
<sequence length="329" mass="36212">MKKYLITGGRGYIGSVLTRRLSRSGAQVVVLDNGLVGGPELESPGVTYVDGDVLDAASWEKALDGVDAVVHLAAIVGDPACGVDTDTAWEVNYLGTIRVAEACRRAGVRSLVFASTCSNYGFTADAEVDVWSPMAPQSVYAESKVLSEHYLLSLPREELSTRLLRFATIHGLSPRMRFDLAVNVMTANAVERGGVTVYGGTQWRPFLHVEDAATAVHLVLQDGRRTAPSVYNCGFGEENYRMDSIGELIAEEISGVRMEILEEHTDPRNYRVNFDPIRRELGFTPSRRVIDTVREIRDAMREGKYLDFASPRYSNYLTAVAQRVDPVSA</sequence>
<comment type="caution">
    <text evidence="2">The sequence shown here is derived from an EMBL/GenBank/DDBJ whole genome shotgun (WGS) entry which is preliminary data.</text>
</comment>
<organism evidence="2 3">
    <name type="scientific">Amycolatopsis decaplanina DSM 44594</name>
    <dbReference type="NCBI Taxonomy" id="1284240"/>
    <lineage>
        <taxon>Bacteria</taxon>
        <taxon>Bacillati</taxon>
        <taxon>Actinomycetota</taxon>
        <taxon>Actinomycetes</taxon>
        <taxon>Pseudonocardiales</taxon>
        <taxon>Pseudonocardiaceae</taxon>
        <taxon>Amycolatopsis</taxon>
    </lineage>
</organism>
<evidence type="ECO:0000313" key="2">
    <source>
        <dbReference type="EMBL" id="EME55877.1"/>
    </source>
</evidence>
<protein>
    <submittedName>
        <fullName evidence="2">NAD-dependent epimerase/dehydratase</fullName>
    </submittedName>
</protein>
<dbReference type="OrthoDB" id="9795501at2"/>
<reference evidence="2 3" key="1">
    <citation type="journal article" date="2013" name="Genome Announc.">
        <title>Draft Genome Sequence of Amycolatopsis decaplanina Strain DSM 44594T.</title>
        <authorList>
            <person name="Kaur N."/>
            <person name="Kumar S."/>
            <person name="Bala M."/>
            <person name="Raghava G.P."/>
            <person name="Mayilraj S."/>
        </authorList>
    </citation>
    <scope>NUCLEOTIDE SEQUENCE [LARGE SCALE GENOMIC DNA]</scope>
    <source>
        <strain evidence="2 3">DSM 44594</strain>
    </source>
</reference>
<dbReference type="Pfam" id="PF01370">
    <property type="entry name" value="Epimerase"/>
    <property type="match status" value="1"/>
</dbReference>
<dbReference type="Proteomes" id="UP000054226">
    <property type="component" value="Unassembled WGS sequence"/>
</dbReference>
<dbReference type="RefSeq" id="WP_007032686.1">
    <property type="nucleotide sequence ID" value="NZ_AOHO01000065.1"/>
</dbReference>
<dbReference type="SUPFAM" id="SSF51735">
    <property type="entry name" value="NAD(P)-binding Rossmann-fold domains"/>
    <property type="match status" value="1"/>
</dbReference>
<dbReference type="PANTHER" id="PTHR43245:SF23">
    <property type="entry name" value="NAD(P)-BINDING DOMAIN-CONTAINING PROTEIN"/>
    <property type="match status" value="1"/>
</dbReference>
<dbReference type="AlphaFoldDB" id="M2YME5"/>
<feature type="domain" description="NAD-dependent epimerase/dehydratase" evidence="1">
    <location>
        <begin position="5"/>
        <end position="234"/>
    </location>
</feature>
<dbReference type="PATRIC" id="fig|1284240.4.peg.4925"/>
<proteinExistence type="predicted"/>
<keyword evidence="3" id="KW-1185">Reference proteome</keyword>
<evidence type="ECO:0000259" key="1">
    <source>
        <dbReference type="Pfam" id="PF01370"/>
    </source>
</evidence>
<dbReference type="InterPro" id="IPR050177">
    <property type="entry name" value="Lipid_A_modif_metabolic_enz"/>
</dbReference>
<dbReference type="Gene3D" id="3.40.50.720">
    <property type="entry name" value="NAD(P)-binding Rossmann-like Domain"/>
    <property type="match status" value="1"/>
</dbReference>
<gene>
    <name evidence="2" type="ORF">H074_24255</name>
</gene>
<name>M2YME5_9PSEU</name>
<dbReference type="CDD" id="cd08946">
    <property type="entry name" value="SDR_e"/>
    <property type="match status" value="1"/>
</dbReference>
<accession>M2YME5</accession>
<dbReference type="InterPro" id="IPR001509">
    <property type="entry name" value="Epimerase_deHydtase"/>
</dbReference>
<dbReference type="EMBL" id="AOHO01000065">
    <property type="protein sequence ID" value="EME55877.1"/>
    <property type="molecule type" value="Genomic_DNA"/>
</dbReference>